<sequence>MSKFASAQDLRDMEPDELAAHALTARRQLFDLRFRGATGELEDTASLNAARRHVARTITVCRERGISIVKEKTA</sequence>
<reference evidence="4" key="1">
    <citation type="submission" date="2020-05" db="EMBL/GenBank/DDBJ databases">
        <authorList>
            <person name="Chiriac C."/>
            <person name="Salcher M."/>
            <person name="Ghai R."/>
            <person name="Kavagutti S V."/>
        </authorList>
    </citation>
    <scope>NUCLEOTIDE SEQUENCE</scope>
</reference>
<dbReference type="CDD" id="cd00427">
    <property type="entry name" value="Ribosomal_L29_HIP"/>
    <property type="match status" value="1"/>
</dbReference>
<name>A0A6J7DXJ2_9ZZZZ</name>
<dbReference type="InterPro" id="IPR036049">
    <property type="entry name" value="Ribosomal_uL29_sf"/>
</dbReference>
<dbReference type="NCBIfam" id="TIGR00012">
    <property type="entry name" value="L29"/>
    <property type="match status" value="1"/>
</dbReference>
<dbReference type="GO" id="GO:0003735">
    <property type="term" value="F:structural constituent of ribosome"/>
    <property type="evidence" value="ECO:0007669"/>
    <property type="project" value="InterPro"/>
</dbReference>
<dbReference type="AlphaFoldDB" id="A0A6J7DXJ2"/>
<evidence type="ECO:0000256" key="1">
    <source>
        <dbReference type="ARBA" id="ARBA00009254"/>
    </source>
</evidence>
<evidence type="ECO:0000313" key="4">
    <source>
        <dbReference type="EMBL" id="CAB4872193.1"/>
    </source>
</evidence>
<dbReference type="EMBL" id="CAFBLU010000010">
    <property type="protein sequence ID" value="CAB4872193.1"/>
    <property type="molecule type" value="Genomic_DNA"/>
</dbReference>
<gene>
    <name evidence="4" type="ORF">UFOPK3444_00794</name>
</gene>
<dbReference type="GO" id="GO:0005840">
    <property type="term" value="C:ribosome"/>
    <property type="evidence" value="ECO:0007669"/>
    <property type="project" value="UniProtKB-KW"/>
</dbReference>
<dbReference type="GO" id="GO:0006412">
    <property type="term" value="P:translation"/>
    <property type="evidence" value="ECO:0007669"/>
    <property type="project" value="InterPro"/>
</dbReference>
<dbReference type="Pfam" id="PF00831">
    <property type="entry name" value="Ribosomal_L29"/>
    <property type="match status" value="1"/>
</dbReference>
<evidence type="ECO:0000256" key="2">
    <source>
        <dbReference type="ARBA" id="ARBA00022980"/>
    </source>
</evidence>
<evidence type="ECO:0000256" key="3">
    <source>
        <dbReference type="ARBA" id="ARBA00023274"/>
    </source>
</evidence>
<proteinExistence type="inferred from homology"/>
<keyword evidence="2" id="KW-0689">Ribosomal protein</keyword>
<accession>A0A6J7DXJ2</accession>
<comment type="similarity">
    <text evidence="1">Belongs to the universal ribosomal protein uL29 family.</text>
</comment>
<dbReference type="Gene3D" id="1.10.287.310">
    <property type="match status" value="1"/>
</dbReference>
<dbReference type="SUPFAM" id="SSF46561">
    <property type="entry name" value="Ribosomal protein L29 (L29p)"/>
    <property type="match status" value="1"/>
</dbReference>
<dbReference type="InterPro" id="IPR001854">
    <property type="entry name" value="Ribosomal_uL29"/>
</dbReference>
<keyword evidence="3" id="KW-0687">Ribonucleoprotein</keyword>
<organism evidence="4">
    <name type="scientific">freshwater metagenome</name>
    <dbReference type="NCBI Taxonomy" id="449393"/>
    <lineage>
        <taxon>unclassified sequences</taxon>
        <taxon>metagenomes</taxon>
        <taxon>ecological metagenomes</taxon>
    </lineage>
</organism>
<dbReference type="GO" id="GO:1990904">
    <property type="term" value="C:ribonucleoprotein complex"/>
    <property type="evidence" value="ECO:0007669"/>
    <property type="project" value="UniProtKB-KW"/>
</dbReference>
<protein>
    <submittedName>
        <fullName evidence="4">Unannotated protein</fullName>
    </submittedName>
</protein>
<dbReference type="HAMAP" id="MF_00374">
    <property type="entry name" value="Ribosomal_uL29"/>
    <property type="match status" value="1"/>
</dbReference>